<organism evidence="3 4">
    <name type="scientific">Desmophyllum pertusum</name>
    <dbReference type="NCBI Taxonomy" id="174260"/>
    <lineage>
        <taxon>Eukaryota</taxon>
        <taxon>Metazoa</taxon>
        <taxon>Cnidaria</taxon>
        <taxon>Anthozoa</taxon>
        <taxon>Hexacorallia</taxon>
        <taxon>Scleractinia</taxon>
        <taxon>Caryophylliina</taxon>
        <taxon>Caryophylliidae</taxon>
        <taxon>Desmophyllum</taxon>
    </lineage>
</organism>
<feature type="region of interest" description="Disordered" evidence="1">
    <location>
        <begin position="82"/>
        <end position="134"/>
    </location>
</feature>
<feature type="domain" description="PABC" evidence="2">
    <location>
        <begin position="135"/>
        <end position="192"/>
    </location>
</feature>
<name>A0A9W9ZCU2_9CNID</name>
<dbReference type="SMART" id="SM00517">
    <property type="entry name" value="PolyA"/>
    <property type="match status" value="2"/>
</dbReference>
<dbReference type="AlphaFoldDB" id="A0A9W9ZCU2"/>
<dbReference type="SUPFAM" id="SSF63570">
    <property type="entry name" value="PABC (PABP) domain"/>
    <property type="match status" value="2"/>
</dbReference>
<dbReference type="Pfam" id="PF00658">
    <property type="entry name" value="MLLE"/>
    <property type="match status" value="2"/>
</dbReference>
<evidence type="ECO:0000313" key="4">
    <source>
        <dbReference type="Proteomes" id="UP001163046"/>
    </source>
</evidence>
<keyword evidence="4" id="KW-1185">Reference proteome</keyword>
<gene>
    <name evidence="3" type="ORF">OS493_023540</name>
</gene>
<proteinExistence type="predicted"/>
<feature type="domain" description="PABC" evidence="2">
    <location>
        <begin position="7"/>
        <end position="72"/>
    </location>
</feature>
<evidence type="ECO:0000256" key="1">
    <source>
        <dbReference type="SAM" id="MobiDB-lite"/>
    </source>
</evidence>
<reference evidence="3" key="1">
    <citation type="submission" date="2023-01" db="EMBL/GenBank/DDBJ databases">
        <title>Genome assembly of the deep-sea coral Lophelia pertusa.</title>
        <authorList>
            <person name="Herrera S."/>
            <person name="Cordes E."/>
        </authorList>
    </citation>
    <scope>NUCLEOTIDE SEQUENCE</scope>
    <source>
        <strain evidence="3">USNM1676648</strain>
        <tissue evidence="3">Polyp</tissue>
    </source>
</reference>
<dbReference type="Proteomes" id="UP001163046">
    <property type="component" value="Unassembled WGS sequence"/>
</dbReference>
<protein>
    <recommendedName>
        <fullName evidence="2">PABC domain-containing protein</fullName>
    </recommendedName>
</protein>
<feature type="compositionally biased region" description="Polar residues" evidence="1">
    <location>
        <begin position="120"/>
        <end position="134"/>
    </location>
</feature>
<dbReference type="EMBL" id="MU826367">
    <property type="protein sequence ID" value="KAJ7378293.1"/>
    <property type="molecule type" value="Genomic_DNA"/>
</dbReference>
<dbReference type="InterPro" id="IPR036053">
    <property type="entry name" value="PABP-dom"/>
</dbReference>
<dbReference type="InterPro" id="IPR002004">
    <property type="entry name" value="PABP_HYD_C"/>
</dbReference>
<sequence length="197" mass="22359">MGNSLSERDENEGEFGEKIYEIVQQFYPESSENITGMLLELDYEELERLLTITNREELLARIHHAAGKNISSERVDYEQAKSNGIGHHSNGCQENPHPSRDGNLHLQELPANKNDKSNKLESSSLFPSGISTDHGNLEKRQALGEKIYSLIENQHPNDAEILTGILLEMDDQSLETLDQRHRLVREKSGRSFISFSK</sequence>
<evidence type="ECO:0000259" key="2">
    <source>
        <dbReference type="SMART" id="SM00517"/>
    </source>
</evidence>
<evidence type="ECO:0000313" key="3">
    <source>
        <dbReference type="EMBL" id="KAJ7378293.1"/>
    </source>
</evidence>
<dbReference type="OrthoDB" id="19742at2759"/>
<comment type="caution">
    <text evidence="3">The sequence shown here is derived from an EMBL/GenBank/DDBJ whole genome shotgun (WGS) entry which is preliminary data.</text>
</comment>
<dbReference type="Gene3D" id="1.10.1900.10">
    <property type="entry name" value="c-terminal domain of poly(a) binding protein"/>
    <property type="match status" value="2"/>
</dbReference>
<dbReference type="GO" id="GO:0003723">
    <property type="term" value="F:RNA binding"/>
    <property type="evidence" value="ECO:0007669"/>
    <property type="project" value="InterPro"/>
</dbReference>
<accession>A0A9W9ZCU2</accession>